<dbReference type="FunFam" id="2.70.98.20:FF:000001">
    <property type="entry name" value="Amine oxidase"/>
    <property type="match status" value="1"/>
</dbReference>
<dbReference type="SUPFAM" id="SSF49998">
    <property type="entry name" value="Amine oxidase catalytic domain"/>
    <property type="match status" value="1"/>
</dbReference>
<dbReference type="InterPro" id="IPR049948">
    <property type="entry name" value="Cu_Am_ox_TPQ-bd"/>
</dbReference>
<dbReference type="STRING" id="1051890.A0A3N4LEX6"/>
<comment type="subunit">
    <text evidence="3">Homodimer.</text>
</comment>
<dbReference type="EC" id="1.4.3.-" evidence="11"/>
<dbReference type="InterPro" id="IPR036460">
    <property type="entry name" value="Cu_amine_oxidase_C_sf"/>
</dbReference>
<dbReference type="SUPFAM" id="SSF54416">
    <property type="entry name" value="Amine oxidase N-terminal region"/>
    <property type="match status" value="2"/>
</dbReference>
<dbReference type="GO" id="GO:0009308">
    <property type="term" value="P:amine metabolic process"/>
    <property type="evidence" value="ECO:0007669"/>
    <property type="project" value="UniProtKB-UniRule"/>
</dbReference>
<evidence type="ECO:0000313" key="17">
    <source>
        <dbReference type="Proteomes" id="UP000267821"/>
    </source>
</evidence>
<keyword evidence="6 11" id="KW-0560">Oxidoreductase</keyword>
<evidence type="ECO:0000256" key="8">
    <source>
        <dbReference type="ARBA" id="ARBA00023157"/>
    </source>
</evidence>
<evidence type="ECO:0000256" key="7">
    <source>
        <dbReference type="ARBA" id="ARBA00023008"/>
    </source>
</evidence>
<dbReference type="Pfam" id="PF01179">
    <property type="entry name" value="Cu_amine_oxid"/>
    <property type="match status" value="1"/>
</dbReference>
<feature type="domain" description="Copper amine oxidase N2-terminal" evidence="14">
    <location>
        <begin position="14"/>
        <end position="99"/>
    </location>
</feature>
<dbReference type="InterPro" id="IPR016182">
    <property type="entry name" value="Cu_amine_oxidase_N-reg"/>
</dbReference>
<comment type="PTM">
    <text evidence="10 11">Topaquinone (TPQ) is generated by copper-dependent autoxidation of a specific tyrosyl residue.</text>
</comment>
<dbReference type="PANTHER" id="PTHR10638:SF33">
    <property type="entry name" value="AMINE OXIDASE"/>
    <property type="match status" value="1"/>
</dbReference>
<dbReference type="GO" id="GO:0008131">
    <property type="term" value="F:primary methylamine oxidase activity"/>
    <property type="evidence" value="ECO:0007669"/>
    <property type="project" value="InterPro"/>
</dbReference>
<evidence type="ECO:0000256" key="6">
    <source>
        <dbReference type="ARBA" id="ARBA00023002"/>
    </source>
</evidence>
<dbReference type="OrthoDB" id="5379943at2759"/>
<keyword evidence="5 9" id="KW-0801">TPQ</keyword>
<feature type="modified residue" description="2',4',5'-topaquinone" evidence="10">
    <location>
        <position position="405"/>
    </location>
</feature>
<dbReference type="PANTHER" id="PTHR10638">
    <property type="entry name" value="COPPER AMINE OXIDASE"/>
    <property type="match status" value="1"/>
</dbReference>
<comment type="cofactor">
    <cofactor evidence="11">
        <name>Cu cation</name>
        <dbReference type="ChEBI" id="CHEBI:23378"/>
    </cofactor>
    <text evidence="11">Contains 1 topaquinone per subunit.</text>
</comment>
<comment type="cofactor">
    <cofactor evidence="1">
        <name>Cu cation</name>
        <dbReference type="ChEBI" id="CHEBI:23378"/>
    </cofactor>
</comment>
<dbReference type="AlphaFoldDB" id="A0A3N4LEX6"/>
<evidence type="ECO:0000259" key="13">
    <source>
        <dbReference type="Pfam" id="PF01179"/>
    </source>
</evidence>
<dbReference type="Pfam" id="PF02727">
    <property type="entry name" value="Cu_amine_oxidN2"/>
    <property type="match status" value="1"/>
</dbReference>
<reference evidence="16 17" key="1">
    <citation type="journal article" date="2018" name="Nat. Ecol. Evol.">
        <title>Pezizomycetes genomes reveal the molecular basis of ectomycorrhizal truffle lifestyle.</title>
        <authorList>
            <person name="Murat C."/>
            <person name="Payen T."/>
            <person name="Noel B."/>
            <person name="Kuo A."/>
            <person name="Morin E."/>
            <person name="Chen J."/>
            <person name="Kohler A."/>
            <person name="Krizsan K."/>
            <person name="Balestrini R."/>
            <person name="Da Silva C."/>
            <person name="Montanini B."/>
            <person name="Hainaut M."/>
            <person name="Levati E."/>
            <person name="Barry K.W."/>
            <person name="Belfiori B."/>
            <person name="Cichocki N."/>
            <person name="Clum A."/>
            <person name="Dockter R.B."/>
            <person name="Fauchery L."/>
            <person name="Guy J."/>
            <person name="Iotti M."/>
            <person name="Le Tacon F."/>
            <person name="Lindquist E.A."/>
            <person name="Lipzen A."/>
            <person name="Malagnac F."/>
            <person name="Mello A."/>
            <person name="Molinier V."/>
            <person name="Miyauchi S."/>
            <person name="Poulain J."/>
            <person name="Riccioni C."/>
            <person name="Rubini A."/>
            <person name="Sitrit Y."/>
            <person name="Splivallo R."/>
            <person name="Traeger S."/>
            <person name="Wang M."/>
            <person name="Zifcakova L."/>
            <person name="Wipf D."/>
            <person name="Zambonelli A."/>
            <person name="Paolocci F."/>
            <person name="Nowrousian M."/>
            <person name="Ottonello S."/>
            <person name="Baldrian P."/>
            <person name="Spatafora J.W."/>
            <person name="Henrissat B."/>
            <person name="Nagy L.G."/>
            <person name="Aury J.M."/>
            <person name="Wincker P."/>
            <person name="Grigoriev I.V."/>
            <person name="Bonfante P."/>
            <person name="Martin F.M."/>
        </authorList>
    </citation>
    <scope>NUCLEOTIDE SEQUENCE [LARGE SCALE GENOMIC DNA]</scope>
    <source>
        <strain evidence="16 17">ATCC MYA-4762</strain>
    </source>
</reference>
<evidence type="ECO:0000256" key="12">
    <source>
        <dbReference type="SAM" id="MobiDB-lite"/>
    </source>
</evidence>
<feature type="domain" description="Copper amine oxidase catalytic" evidence="13">
    <location>
        <begin position="241"/>
        <end position="651"/>
    </location>
</feature>
<feature type="region of interest" description="Disordered" evidence="12">
    <location>
        <begin position="694"/>
        <end position="735"/>
    </location>
</feature>
<dbReference type="Gene3D" id="3.10.450.40">
    <property type="match status" value="2"/>
</dbReference>
<dbReference type="Pfam" id="PF02728">
    <property type="entry name" value="Cu_amine_oxidN3"/>
    <property type="match status" value="1"/>
</dbReference>
<evidence type="ECO:0000256" key="9">
    <source>
        <dbReference type="PIRSR" id="PIRSR600269-50"/>
    </source>
</evidence>
<gene>
    <name evidence="16" type="ORF">L211DRAFT_811954</name>
</gene>
<protein>
    <recommendedName>
        <fullName evidence="11">Amine oxidase</fullName>
        <ecNumber evidence="11">1.4.3.-</ecNumber>
    </recommendedName>
</protein>
<keyword evidence="17" id="KW-1185">Reference proteome</keyword>
<evidence type="ECO:0000256" key="2">
    <source>
        <dbReference type="ARBA" id="ARBA00007983"/>
    </source>
</evidence>
<feature type="active site" description="Proton acceptor" evidence="9">
    <location>
        <position position="321"/>
    </location>
</feature>
<comment type="similarity">
    <text evidence="2 11">Belongs to the copper/topaquinone oxidase family.</text>
</comment>
<evidence type="ECO:0000256" key="4">
    <source>
        <dbReference type="ARBA" id="ARBA00022723"/>
    </source>
</evidence>
<feature type="domain" description="Copper amine oxidase N3-terminal" evidence="15">
    <location>
        <begin position="112"/>
        <end position="201"/>
    </location>
</feature>
<dbReference type="Gene3D" id="2.70.98.20">
    <property type="entry name" value="Copper amine oxidase, catalytic domain"/>
    <property type="match status" value="1"/>
</dbReference>
<feature type="compositionally biased region" description="Basic and acidic residues" evidence="12">
    <location>
        <begin position="720"/>
        <end position="735"/>
    </location>
</feature>
<dbReference type="InterPro" id="IPR015798">
    <property type="entry name" value="Cu_amine_oxidase_C"/>
</dbReference>
<accession>A0A3N4LEX6</accession>
<proteinExistence type="inferred from homology"/>
<evidence type="ECO:0000256" key="1">
    <source>
        <dbReference type="ARBA" id="ARBA00001935"/>
    </source>
</evidence>
<dbReference type="InParanoid" id="A0A3N4LEX6"/>
<feature type="active site" description="Schiff-base intermediate with substrate; via topaquinone" evidence="9">
    <location>
        <position position="405"/>
    </location>
</feature>
<dbReference type="GO" id="GO:0005507">
    <property type="term" value="F:copper ion binding"/>
    <property type="evidence" value="ECO:0007669"/>
    <property type="project" value="InterPro"/>
</dbReference>
<organism evidence="16 17">
    <name type="scientific">Terfezia boudieri ATCC MYA-4762</name>
    <dbReference type="NCBI Taxonomy" id="1051890"/>
    <lineage>
        <taxon>Eukaryota</taxon>
        <taxon>Fungi</taxon>
        <taxon>Dikarya</taxon>
        <taxon>Ascomycota</taxon>
        <taxon>Pezizomycotina</taxon>
        <taxon>Pezizomycetes</taxon>
        <taxon>Pezizales</taxon>
        <taxon>Pezizaceae</taxon>
        <taxon>Terfezia</taxon>
    </lineage>
</organism>
<keyword evidence="8" id="KW-1015">Disulfide bond</keyword>
<keyword evidence="4 11" id="KW-0479">Metal-binding</keyword>
<evidence type="ECO:0000256" key="5">
    <source>
        <dbReference type="ARBA" id="ARBA00022772"/>
    </source>
</evidence>
<dbReference type="GO" id="GO:0048038">
    <property type="term" value="F:quinone binding"/>
    <property type="evidence" value="ECO:0007669"/>
    <property type="project" value="InterPro"/>
</dbReference>
<dbReference type="EMBL" id="ML121559">
    <property type="protein sequence ID" value="RPB21437.1"/>
    <property type="molecule type" value="Genomic_DNA"/>
</dbReference>
<dbReference type="InterPro" id="IPR015800">
    <property type="entry name" value="Cu_amine_oxidase_N2"/>
</dbReference>
<dbReference type="PROSITE" id="PS01164">
    <property type="entry name" value="COPPER_AMINE_OXID_1"/>
    <property type="match status" value="1"/>
</dbReference>
<evidence type="ECO:0000256" key="3">
    <source>
        <dbReference type="ARBA" id="ARBA00011738"/>
    </source>
</evidence>
<evidence type="ECO:0000259" key="14">
    <source>
        <dbReference type="Pfam" id="PF02727"/>
    </source>
</evidence>
<dbReference type="InterPro" id="IPR015802">
    <property type="entry name" value="Cu_amine_oxidase_N3"/>
</dbReference>
<dbReference type="Proteomes" id="UP000267821">
    <property type="component" value="Unassembled WGS sequence"/>
</dbReference>
<evidence type="ECO:0000259" key="15">
    <source>
        <dbReference type="Pfam" id="PF02728"/>
    </source>
</evidence>
<keyword evidence="7 11" id="KW-0186">Copper</keyword>
<dbReference type="InterPro" id="IPR000269">
    <property type="entry name" value="Cu_amine_oxidase"/>
</dbReference>
<evidence type="ECO:0000256" key="10">
    <source>
        <dbReference type="PIRSR" id="PIRSR600269-51"/>
    </source>
</evidence>
<evidence type="ECO:0000313" key="16">
    <source>
        <dbReference type="EMBL" id="RPB21437.1"/>
    </source>
</evidence>
<evidence type="ECO:0000256" key="11">
    <source>
        <dbReference type="RuleBase" id="RU000672"/>
    </source>
</evidence>
<name>A0A3N4LEX6_9PEZI</name>
<sequence>MGPITCSADFRPHHPLSPLTPREITASASILRSIYPANIDLQFKAITLHEPEKEQYLAWNNGEGPGPRPSRRAYIPYYIRGAEKFFESIVNLDSKEVESNIRQSSKVHGPADAAEIALVEKLCLEDEWVKAEIEKLKLPENMMVTCDPWTYGTDSLEDTQRQFQCFLYARPIDQPDSCHYALPLAISPVIDGRTKKITRIDALPTGNDFTTAHETQPWKPQPTNEYIPELQPKLRTDLKPLQVVQPKGASFSVTSDDASGTGKIMNWQKWRFRIGFNSREGMVLYDVFYDNRSLFYRLSLSDMNIPYGDPRPPYHKKAAFDFGDVGAGLMANNLILGCDCLGAIHYLSGYIADDQGKPVHKKNCICIHEQDAGIGWKHTNYRTGRAAVVRNRELVIQSIITVANYEYVLAWIFNQAGEVTYEVRATGVLSTCPIDDDIAPEDVPGWGTVVHPGVLAQHHQHIFSLRVDPAIDGHENRFVYDEAIPLSRDPKINPYGTGYVTKETVITNSCGINTDTEKNRRFIIQNSYKKNPVNGKPVSYKIVAPPFQKMLADKDSWHYKRCEFADQAIYVTSYRDGELYAAGKFTNQSHGGDGVRTYASREDNVKDTDIVVWVQFGINHIPRIEDFPVMPVETIRVMMKPVNFFDRNPAIDVPPSTQMFNRSTSLTYPQGVVKAVGNAKVGALVENSKGGCCSTSVEVSPPGSAGSTSEEEEDEDEDGGKEGEGEKGSVRHKETCSCGSIQEGQVGGEGKVGLRQKLGECCNVS</sequence>
<feature type="compositionally biased region" description="Acidic residues" evidence="12">
    <location>
        <begin position="709"/>
        <end position="719"/>
    </location>
</feature>